<keyword evidence="1" id="KW-0812">Transmembrane</keyword>
<evidence type="ECO:0000313" key="2">
    <source>
        <dbReference type="EMBL" id="KCZ90197.1"/>
    </source>
</evidence>
<keyword evidence="1" id="KW-1133">Transmembrane helix</keyword>
<feature type="transmembrane region" description="Helical" evidence="1">
    <location>
        <begin position="78"/>
        <end position="99"/>
    </location>
</feature>
<dbReference type="PATRIC" id="fig|1280952.3.peg.639"/>
<dbReference type="Proteomes" id="UP000024816">
    <property type="component" value="Unassembled WGS sequence"/>
</dbReference>
<dbReference type="STRING" id="1280952.HJA_03181"/>
<dbReference type="AlphaFoldDB" id="A0A059FHV5"/>
<reference evidence="2 3" key="1">
    <citation type="journal article" date="2014" name="Antonie Van Leeuwenhoek">
        <title>Hyphomonas beringensis sp. nov. and Hyphomonas chukchiensis sp. nov., isolated from surface seawater of the Bering Sea and Chukchi Sea.</title>
        <authorList>
            <person name="Li C."/>
            <person name="Lai Q."/>
            <person name="Li G."/>
            <person name="Dong C."/>
            <person name="Wang J."/>
            <person name="Liao Y."/>
            <person name="Shao Z."/>
        </authorList>
    </citation>
    <scope>NUCLEOTIDE SEQUENCE [LARGE SCALE GENOMIC DNA]</scope>
    <source>
        <strain evidence="2 3">VP2</strain>
    </source>
</reference>
<organism evidence="2 3">
    <name type="scientific">Hyphomonas jannaschiana VP2</name>
    <dbReference type="NCBI Taxonomy" id="1280952"/>
    <lineage>
        <taxon>Bacteria</taxon>
        <taxon>Pseudomonadati</taxon>
        <taxon>Pseudomonadota</taxon>
        <taxon>Alphaproteobacteria</taxon>
        <taxon>Hyphomonadales</taxon>
        <taxon>Hyphomonadaceae</taxon>
        <taxon>Hyphomonas</taxon>
    </lineage>
</organism>
<gene>
    <name evidence="2" type="ORF">HJA_03181</name>
</gene>
<keyword evidence="3" id="KW-1185">Reference proteome</keyword>
<comment type="caution">
    <text evidence="2">The sequence shown here is derived from an EMBL/GenBank/DDBJ whole genome shotgun (WGS) entry which is preliminary data.</text>
</comment>
<name>A0A059FHV5_9PROT</name>
<evidence type="ECO:0000313" key="3">
    <source>
        <dbReference type="Proteomes" id="UP000024816"/>
    </source>
</evidence>
<dbReference type="eggNOG" id="ENOG5032YDC">
    <property type="taxonomic scope" value="Bacteria"/>
</dbReference>
<proteinExistence type="predicted"/>
<feature type="transmembrane region" description="Helical" evidence="1">
    <location>
        <begin position="52"/>
        <end position="71"/>
    </location>
</feature>
<dbReference type="EMBL" id="ARYJ01000002">
    <property type="protein sequence ID" value="KCZ90197.1"/>
    <property type="molecule type" value="Genomic_DNA"/>
</dbReference>
<feature type="transmembrane region" description="Helical" evidence="1">
    <location>
        <begin position="21"/>
        <end position="40"/>
    </location>
</feature>
<sequence length="103" mass="11225">MSNDTFRYSSRSWFGKASAGLILGFALALSLTGLFAWLWPGGLMHSSGKTQLNMWLMSPIWALVLGFCFLFRTGLRAWLWLGGATLLSFAVLFAVKAFLGGAA</sequence>
<protein>
    <recommendedName>
        <fullName evidence="4">Iron uptake protein</fullName>
    </recommendedName>
</protein>
<keyword evidence="1" id="KW-0472">Membrane</keyword>
<dbReference type="RefSeq" id="WP_035578194.1">
    <property type="nucleotide sequence ID" value="NZ_ARYJ01000002.1"/>
</dbReference>
<evidence type="ECO:0000256" key="1">
    <source>
        <dbReference type="SAM" id="Phobius"/>
    </source>
</evidence>
<evidence type="ECO:0008006" key="4">
    <source>
        <dbReference type="Google" id="ProtNLM"/>
    </source>
</evidence>
<dbReference type="OrthoDB" id="7509319at2"/>
<accession>A0A059FHV5</accession>